<dbReference type="EMBL" id="WFKQ01000004">
    <property type="protein sequence ID" value="MUG32420.1"/>
    <property type="molecule type" value="Genomic_DNA"/>
</dbReference>
<dbReference type="RefSeq" id="WP_011960411.1">
    <property type="nucleotide sequence ID" value="NZ_WFKQ01000004.1"/>
</dbReference>
<dbReference type="PANTHER" id="PTHR38025:SF1">
    <property type="entry name" value="TRP OPERON REPRESSOR"/>
    <property type="match status" value="1"/>
</dbReference>
<dbReference type="GO" id="GO:0005737">
    <property type="term" value="C:cytoplasm"/>
    <property type="evidence" value="ECO:0007669"/>
    <property type="project" value="UniProtKB-SubCell"/>
</dbReference>
<dbReference type="OrthoDB" id="5704033at2"/>
<evidence type="ECO:0000256" key="6">
    <source>
        <dbReference type="ARBA" id="ARBA00023125"/>
    </source>
</evidence>
<comment type="caution">
    <text evidence="8">The sequence shown here is derived from an EMBL/GenBank/DDBJ whole genome shotgun (WGS) entry which is preliminary data.</text>
</comment>
<sequence length="103" mass="11260">MTTPNPAYKSLLGHLAHLTCDKEIDAVLSALLTDKEQQDIANRVRIFDLLQQGVTQRVISQQLGVGIATVSRGARALQQQDATAIDKLLATHRQQEAANSKIE</sequence>
<keyword evidence="4" id="KW-0678">Repressor</keyword>
<comment type="similarity">
    <text evidence="2">Belongs to the TrpR family.</text>
</comment>
<keyword evidence="6" id="KW-0238">DNA-binding</keyword>
<gene>
    <name evidence="8" type="ORF">GB996_06385</name>
</gene>
<name>A0A844M169_9GAMM</name>
<keyword evidence="3" id="KW-0963">Cytoplasm</keyword>
<evidence type="ECO:0000313" key="9">
    <source>
        <dbReference type="Proteomes" id="UP000442109"/>
    </source>
</evidence>
<evidence type="ECO:0000256" key="3">
    <source>
        <dbReference type="ARBA" id="ARBA00022490"/>
    </source>
</evidence>
<dbReference type="InterPro" id="IPR010921">
    <property type="entry name" value="Trp_repressor/repl_initiator"/>
</dbReference>
<keyword evidence="9" id="KW-1185">Reference proteome</keyword>
<proteinExistence type="inferred from homology"/>
<evidence type="ECO:0000256" key="7">
    <source>
        <dbReference type="ARBA" id="ARBA00023163"/>
    </source>
</evidence>
<comment type="subcellular location">
    <subcellularLocation>
        <location evidence="1">Cytoplasm</location>
    </subcellularLocation>
</comment>
<keyword evidence="7" id="KW-0804">Transcription</keyword>
<evidence type="ECO:0000313" key="8">
    <source>
        <dbReference type="EMBL" id="MUG32420.1"/>
    </source>
</evidence>
<evidence type="ECO:0000256" key="5">
    <source>
        <dbReference type="ARBA" id="ARBA00023015"/>
    </source>
</evidence>
<accession>A0A844M169</accession>
<dbReference type="InterPro" id="IPR038116">
    <property type="entry name" value="TrpR-like_sf"/>
</dbReference>
<organism evidence="8 9">
    <name type="scientific">Psychrobacter sanguinis</name>
    <dbReference type="NCBI Taxonomy" id="861445"/>
    <lineage>
        <taxon>Bacteria</taxon>
        <taxon>Pseudomonadati</taxon>
        <taxon>Pseudomonadota</taxon>
        <taxon>Gammaproteobacteria</taxon>
        <taxon>Moraxellales</taxon>
        <taxon>Moraxellaceae</taxon>
        <taxon>Psychrobacter</taxon>
    </lineage>
</organism>
<dbReference type="AlphaFoldDB" id="A0A844M169"/>
<keyword evidence="5" id="KW-0805">Transcription regulation</keyword>
<dbReference type="SUPFAM" id="SSF48295">
    <property type="entry name" value="TrpR-like"/>
    <property type="match status" value="1"/>
</dbReference>
<dbReference type="Pfam" id="PF01371">
    <property type="entry name" value="Trp_repressor"/>
    <property type="match status" value="1"/>
</dbReference>
<dbReference type="GO" id="GO:0043565">
    <property type="term" value="F:sequence-specific DNA binding"/>
    <property type="evidence" value="ECO:0007669"/>
    <property type="project" value="InterPro"/>
</dbReference>
<evidence type="ECO:0000256" key="4">
    <source>
        <dbReference type="ARBA" id="ARBA00022491"/>
    </source>
</evidence>
<dbReference type="InterPro" id="IPR013335">
    <property type="entry name" value="Trp_repress_bac"/>
</dbReference>
<reference evidence="8 9" key="1">
    <citation type="journal article" date="2019" name="PLoS ONE">
        <title>Pup mortality in New Zealand sea lions (Phocarctos hookeri) at Enderby Island, Auckland Islands, 2013-18.</title>
        <authorList>
            <person name="Michael S.A."/>
            <person name="Hayman D.T.S."/>
            <person name="Gray R."/>
            <person name="Zhang J."/>
            <person name="Rogers L."/>
            <person name="Roe W.D."/>
        </authorList>
    </citation>
    <scope>NUCLEOTIDE SEQUENCE [LARGE SCALE GENOMIC DNA]</scope>
    <source>
        <strain evidence="8 9">SM868</strain>
    </source>
</reference>
<dbReference type="PANTHER" id="PTHR38025">
    <property type="entry name" value="TRP OPERON REPRESSOR"/>
    <property type="match status" value="1"/>
</dbReference>
<evidence type="ECO:0000256" key="2">
    <source>
        <dbReference type="ARBA" id="ARBA00007027"/>
    </source>
</evidence>
<dbReference type="Gene3D" id="1.10.1270.10">
    <property type="entry name" value="TrpR-like"/>
    <property type="match status" value="1"/>
</dbReference>
<protein>
    <submittedName>
        <fullName evidence="8">Transcriptional regulator</fullName>
    </submittedName>
</protein>
<dbReference type="InterPro" id="IPR000831">
    <property type="entry name" value="Trp_repress"/>
</dbReference>
<dbReference type="GO" id="GO:0003700">
    <property type="term" value="F:DNA-binding transcription factor activity"/>
    <property type="evidence" value="ECO:0007669"/>
    <property type="project" value="InterPro"/>
</dbReference>
<dbReference type="Proteomes" id="UP000442109">
    <property type="component" value="Unassembled WGS sequence"/>
</dbReference>
<evidence type="ECO:0000256" key="1">
    <source>
        <dbReference type="ARBA" id="ARBA00004496"/>
    </source>
</evidence>